<dbReference type="Proteomes" id="UP000053105">
    <property type="component" value="Unassembled WGS sequence"/>
</dbReference>
<accession>A0A0M9A944</accession>
<dbReference type="SUPFAM" id="SSF50353">
    <property type="entry name" value="Cytokine"/>
    <property type="match status" value="1"/>
</dbReference>
<keyword evidence="5" id="KW-1185">Reference proteome</keyword>
<dbReference type="AlphaFoldDB" id="A0A0M9A944"/>
<dbReference type="Pfam" id="PF00167">
    <property type="entry name" value="FGF"/>
    <property type="match status" value="1"/>
</dbReference>
<evidence type="ECO:0000313" key="5">
    <source>
        <dbReference type="Proteomes" id="UP000053105"/>
    </source>
</evidence>
<sequence>MGDGYQIPNYVLSIITGKITTPVDPLLRVKKPRACPIAVDEALETRLGHILKIYRRDRSVDLPDNATPVRDISKGSREQNYRKRMSLRWIHENLEAPTCDEECSDIDDSCSDDSYDSDLSIGEEKGPANEKEINGDRRRKRETRRHPTTIVKFDENGPKINESKLYNILHLDLDRITEEILAILSHSYDIANIDLLKEKLRVNCCIKVLRWSSSVTFETYKTPHYITSESVKRPPYVIWDPRKPAQNPVYNCLVIKLFCRTGYHLGVSASGRVRGLSATNEPHALLHIIPVSFGVIRVQSLETSLYLAFNKKGRLYGELNGNKDNTEWEQWNVGSYDAFRSRKYANQGWWIGIKKNGRAKPGPETSWGYNVERYDDESETKKVRDARHEFAYLADHRLPTSTRGNVRNWPRKMEQ</sequence>
<dbReference type="InterPro" id="IPR002209">
    <property type="entry name" value="Fibroblast_GF_fam"/>
</dbReference>
<name>A0A0M9A944_9HYME</name>
<dbReference type="GO" id="GO:0008083">
    <property type="term" value="F:growth factor activity"/>
    <property type="evidence" value="ECO:0007669"/>
    <property type="project" value="InterPro"/>
</dbReference>
<gene>
    <name evidence="4" type="ORF">WN51_10143</name>
</gene>
<evidence type="ECO:0000256" key="1">
    <source>
        <dbReference type="ARBA" id="ARBA00007936"/>
    </source>
</evidence>
<dbReference type="CDD" id="cd00058">
    <property type="entry name" value="beta-trefoil_FGF"/>
    <property type="match status" value="1"/>
</dbReference>
<feature type="compositionally biased region" description="Basic residues" evidence="3">
    <location>
        <begin position="137"/>
        <end position="147"/>
    </location>
</feature>
<reference evidence="4 5" key="1">
    <citation type="submission" date="2015-07" db="EMBL/GenBank/DDBJ databases">
        <title>The genome of Melipona quadrifasciata.</title>
        <authorList>
            <person name="Pan H."/>
            <person name="Kapheim K."/>
        </authorList>
    </citation>
    <scope>NUCLEOTIDE SEQUENCE [LARGE SCALE GENOMIC DNA]</scope>
    <source>
        <strain evidence="4">0111107301</strain>
        <tissue evidence="4">Whole body</tissue>
    </source>
</reference>
<evidence type="ECO:0000313" key="4">
    <source>
        <dbReference type="EMBL" id="KOX79006.1"/>
    </source>
</evidence>
<dbReference type="EMBL" id="KQ435717">
    <property type="protein sequence ID" value="KOX79006.1"/>
    <property type="molecule type" value="Genomic_DNA"/>
</dbReference>
<dbReference type="SMART" id="SM00442">
    <property type="entry name" value="FGF"/>
    <property type="match status" value="1"/>
</dbReference>
<comment type="similarity">
    <text evidence="1 2">Belongs to the heparin-binding growth factors family.</text>
</comment>
<evidence type="ECO:0000256" key="3">
    <source>
        <dbReference type="SAM" id="MobiDB-lite"/>
    </source>
</evidence>
<dbReference type="OrthoDB" id="5987799at2759"/>
<feature type="compositionally biased region" description="Basic and acidic residues" evidence="3">
    <location>
        <begin position="122"/>
        <end position="136"/>
    </location>
</feature>
<proteinExistence type="inferred from homology"/>
<protein>
    <recommendedName>
        <fullName evidence="2">Fibroblast growth factor</fullName>
        <shortName evidence="2">FGF</shortName>
    </recommendedName>
</protein>
<feature type="region of interest" description="Disordered" evidence="3">
    <location>
        <begin position="110"/>
        <end position="147"/>
    </location>
</feature>
<dbReference type="STRING" id="166423.A0A0M9A944"/>
<dbReference type="InterPro" id="IPR008996">
    <property type="entry name" value="IL1/FGF"/>
</dbReference>
<evidence type="ECO:0000256" key="2">
    <source>
        <dbReference type="RuleBase" id="RU049442"/>
    </source>
</evidence>
<dbReference type="PRINTS" id="PR00263">
    <property type="entry name" value="HBGFFGF"/>
</dbReference>
<dbReference type="Gene3D" id="2.80.10.50">
    <property type="match status" value="1"/>
</dbReference>
<dbReference type="InterPro" id="IPR056378">
    <property type="entry name" value="Let-756-like_FGF"/>
</dbReference>
<organism evidence="4 5">
    <name type="scientific">Melipona quadrifasciata</name>
    <dbReference type="NCBI Taxonomy" id="166423"/>
    <lineage>
        <taxon>Eukaryota</taxon>
        <taxon>Metazoa</taxon>
        <taxon>Ecdysozoa</taxon>
        <taxon>Arthropoda</taxon>
        <taxon>Hexapoda</taxon>
        <taxon>Insecta</taxon>
        <taxon>Pterygota</taxon>
        <taxon>Neoptera</taxon>
        <taxon>Endopterygota</taxon>
        <taxon>Hymenoptera</taxon>
        <taxon>Apocrita</taxon>
        <taxon>Aculeata</taxon>
        <taxon>Apoidea</taxon>
        <taxon>Anthophila</taxon>
        <taxon>Apidae</taxon>
        <taxon>Melipona</taxon>
    </lineage>
</organism>
<dbReference type="PANTHER" id="PTHR11486">
    <property type="entry name" value="FIBROBLAST GROWTH FACTOR"/>
    <property type="match status" value="1"/>
</dbReference>